<proteinExistence type="predicted"/>
<dbReference type="Gene3D" id="1.10.260.40">
    <property type="entry name" value="lambda repressor-like DNA-binding domains"/>
    <property type="match status" value="1"/>
</dbReference>
<dbReference type="SUPFAM" id="SSF47413">
    <property type="entry name" value="lambda repressor-like DNA-binding domains"/>
    <property type="match status" value="1"/>
</dbReference>
<protein>
    <submittedName>
        <fullName evidence="2">Helix-turn-helix transcriptional regulator</fullName>
    </submittedName>
</protein>
<accession>A0ABW8M0A9</accession>
<comment type="caution">
    <text evidence="2">The sequence shown here is derived from an EMBL/GenBank/DDBJ whole genome shotgun (WGS) entry which is preliminary data.</text>
</comment>
<dbReference type="Proteomes" id="UP001620295">
    <property type="component" value="Unassembled WGS sequence"/>
</dbReference>
<dbReference type="Pfam" id="PF19054">
    <property type="entry name" value="DUF5753"/>
    <property type="match status" value="1"/>
</dbReference>
<evidence type="ECO:0000313" key="2">
    <source>
        <dbReference type="EMBL" id="MFK4271604.1"/>
    </source>
</evidence>
<organism evidence="2 3">
    <name type="scientific">Streptomyces milbemycinicus</name>
    <dbReference type="NCBI Taxonomy" id="476552"/>
    <lineage>
        <taxon>Bacteria</taxon>
        <taxon>Bacillati</taxon>
        <taxon>Actinomycetota</taxon>
        <taxon>Actinomycetes</taxon>
        <taxon>Kitasatosporales</taxon>
        <taxon>Streptomycetaceae</taxon>
        <taxon>Streptomyces</taxon>
    </lineage>
</organism>
<reference evidence="2 3" key="1">
    <citation type="submission" date="2024-11" db="EMBL/GenBank/DDBJ databases">
        <title>The Natural Products Discovery Center: Release of the First 8490 Sequenced Strains for Exploring Actinobacteria Biosynthetic Diversity.</title>
        <authorList>
            <person name="Kalkreuter E."/>
            <person name="Kautsar S.A."/>
            <person name="Yang D."/>
            <person name="Bader C.D."/>
            <person name="Teijaro C.N."/>
            <person name="Fluegel L."/>
            <person name="Davis C.M."/>
            <person name="Simpson J.R."/>
            <person name="Lauterbach L."/>
            <person name="Steele A.D."/>
            <person name="Gui C."/>
            <person name="Meng S."/>
            <person name="Li G."/>
            <person name="Viehrig K."/>
            <person name="Ye F."/>
            <person name="Su P."/>
            <person name="Kiefer A.F."/>
            <person name="Nichols A."/>
            <person name="Cepeda A.J."/>
            <person name="Yan W."/>
            <person name="Fan B."/>
            <person name="Jiang Y."/>
            <person name="Adhikari A."/>
            <person name="Zheng C.-J."/>
            <person name="Schuster L."/>
            <person name="Cowan T.M."/>
            <person name="Smanski M.J."/>
            <person name="Chevrette M.G."/>
            <person name="De Carvalho L.P.S."/>
            <person name="Shen B."/>
        </authorList>
    </citation>
    <scope>NUCLEOTIDE SEQUENCE [LARGE SCALE GENOMIC DNA]</scope>
    <source>
        <strain evidence="2 3">NPDC020863</strain>
    </source>
</reference>
<feature type="domain" description="HTH cro/C1-type" evidence="1">
    <location>
        <begin position="22"/>
        <end position="75"/>
    </location>
</feature>
<evidence type="ECO:0000259" key="1">
    <source>
        <dbReference type="PROSITE" id="PS50943"/>
    </source>
</evidence>
<keyword evidence="3" id="KW-1185">Reference proteome</keyword>
<dbReference type="Pfam" id="PF13560">
    <property type="entry name" value="HTH_31"/>
    <property type="match status" value="1"/>
</dbReference>
<evidence type="ECO:0000313" key="3">
    <source>
        <dbReference type="Proteomes" id="UP001620295"/>
    </source>
</evidence>
<gene>
    <name evidence="2" type="ORF">ACI2L5_42870</name>
</gene>
<dbReference type="EMBL" id="JBJDQH010000019">
    <property type="protein sequence ID" value="MFK4271604.1"/>
    <property type="molecule type" value="Genomic_DNA"/>
</dbReference>
<dbReference type="PROSITE" id="PS50943">
    <property type="entry name" value="HTH_CROC1"/>
    <property type="match status" value="1"/>
</dbReference>
<dbReference type="InterPro" id="IPR043917">
    <property type="entry name" value="DUF5753"/>
</dbReference>
<name>A0ABW8M0A9_9ACTN</name>
<dbReference type="RefSeq" id="WP_358702219.1">
    <property type="nucleotide sequence ID" value="NZ_JBFACG010000004.1"/>
</dbReference>
<dbReference type="SMART" id="SM00530">
    <property type="entry name" value="HTH_XRE"/>
    <property type="match status" value="1"/>
</dbReference>
<dbReference type="InterPro" id="IPR001387">
    <property type="entry name" value="Cro/C1-type_HTH"/>
</dbReference>
<dbReference type="CDD" id="cd00093">
    <property type="entry name" value="HTH_XRE"/>
    <property type="match status" value="1"/>
</dbReference>
<dbReference type="InterPro" id="IPR010982">
    <property type="entry name" value="Lambda_DNA-bd_dom_sf"/>
</dbReference>
<sequence length="279" mass="31129">MSETSEEKQHPVSGLAYFGREVRIWRTGAGMSQRELGLEANYGQQYVAKVEAGERLASKAFAKACDRVFGTQGMFARLREQASQHGYPAWFVPYVQLERQATGILDYSATLIMGLLQTADYARAVFQAAHPRESADKIDAMVDRRLKRREVLQREAPPLVWCVIDESCLRRKVGGPKVFRAQLAHLIQDAESPHVTIQVLPYASGAPARHMAFTLLRFDDDPDLLYVENPVSGSVIDSQAVVEDSVAAYDRLRADALSPEASIALIRKVMEELADEQHP</sequence>